<gene>
    <name evidence="1" type="ORF">U0035_09965</name>
</gene>
<organism evidence="1 2">
    <name type="scientific">Niabella yanshanensis</name>
    <dbReference type="NCBI Taxonomy" id="577386"/>
    <lineage>
        <taxon>Bacteria</taxon>
        <taxon>Pseudomonadati</taxon>
        <taxon>Bacteroidota</taxon>
        <taxon>Chitinophagia</taxon>
        <taxon>Chitinophagales</taxon>
        <taxon>Chitinophagaceae</taxon>
        <taxon>Niabella</taxon>
    </lineage>
</organism>
<name>A0ABZ0WD56_9BACT</name>
<sequence>MNEHNDILKALRQQMKENNNSEGHPLRTPQDYFPGLENSILSKVLEEDTSLTLPDDGKEPTFTVPTGYFEGLEKEILKKTASPAPVRKLFSHRWRSIAAAAVIGVLIGGGIYYREASNSQQIAIQNGAGSTAVIHNISSNELTDFVEDGAAVNGNSSDKKKPVDINQLFQQVSSQDLESFLNETAVNNTELF</sequence>
<dbReference type="RefSeq" id="WP_114792161.1">
    <property type="nucleotide sequence ID" value="NZ_CP139960.1"/>
</dbReference>
<evidence type="ECO:0008006" key="3">
    <source>
        <dbReference type="Google" id="ProtNLM"/>
    </source>
</evidence>
<protein>
    <recommendedName>
        <fullName evidence="3">DUF3379 domain-containing protein</fullName>
    </recommendedName>
</protein>
<evidence type="ECO:0000313" key="1">
    <source>
        <dbReference type="EMBL" id="WQD40472.1"/>
    </source>
</evidence>
<evidence type="ECO:0000313" key="2">
    <source>
        <dbReference type="Proteomes" id="UP001325680"/>
    </source>
</evidence>
<dbReference type="Proteomes" id="UP001325680">
    <property type="component" value="Chromosome"/>
</dbReference>
<reference evidence="1 2" key="1">
    <citation type="submission" date="2023-12" db="EMBL/GenBank/DDBJ databases">
        <title>Genome sequencing and assembly of bacterial species from a model synthetic community.</title>
        <authorList>
            <person name="Hogle S.L."/>
        </authorList>
    </citation>
    <scope>NUCLEOTIDE SEQUENCE [LARGE SCALE GENOMIC DNA]</scope>
    <source>
        <strain evidence="1 2">HAMBI_3031</strain>
    </source>
</reference>
<accession>A0ABZ0WD56</accession>
<keyword evidence="2" id="KW-1185">Reference proteome</keyword>
<dbReference type="EMBL" id="CP139960">
    <property type="protein sequence ID" value="WQD40472.1"/>
    <property type="molecule type" value="Genomic_DNA"/>
</dbReference>
<proteinExistence type="predicted"/>